<reference evidence="3" key="1">
    <citation type="submission" date="2020-02" db="EMBL/GenBank/DDBJ databases">
        <authorList>
            <person name="Meier V. D."/>
        </authorList>
    </citation>
    <scope>NUCLEOTIDE SEQUENCE</scope>
    <source>
        <strain evidence="3">AVDCRST_MAG55</strain>
    </source>
</reference>
<evidence type="ECO:0000259" key="2">
    <source>
        <dbReference type="Pfam" id="PF03713"/>
    </source>
</evidence>
<feature type="transmembrane region" description="Helical" evidence="1">
    <location>
        <begin position="12"/>
        <end position="32"/>
    </location>
</feature>
<evidence type="ECO:0000256" key="1">
    <source>
        <dbReference type="SAM" id="Phobius"/>
    </source>
</evidence>
<protein>
    <submittedName>
        <fullName evidence="3">Putative secreted protein</fullName>
    </submittedName>
</protein>
<dbReference type="PANTHER" id="PTHR36933">
    <property type="entry name" value="SLL0788 PROTEIN"/>
    <property type="match status" value="1"/>
</dbReference>
<dbReference type="EMBL" id="CADCUZ010000132">
    <property type="protein sequence ID" value="CAA9431528.1"/>
    <property type="molecule type" value="Genomic_DNA"/>
</dbReference>
<dbReference type="InterPro" id="IPR005183">
    <property type="entry name" value="DUF305_CopM-like"/>
</dbReference>
<keyword evidence="1" id="KW-0812">Transmembrane</keyword>
<dbReference type="AlphaFoldDB" id="A0A6J4Q2U8"/>
<accession>A0A6J4Q2U8</accession>
<feature type="domain" description="DUF305" evidence="2">
    <location>
        <begin position="43"/>
        <end position="193"/>
    </location>
</feature>
<sequence>MPRKGSQDTGPLLFALAAAAVLLGALSLWLYLSGQRPGDDSAEAGFARDMSVHHAQAVEMAEIVRDKTESEEVRLMAADMALTQQGQIGRMQGWLDAWALPPTGTEPAMSWMGHPTEGRMPGMASPDEIERLQNASPEAADKMFFGLMIPHHQAAVPMAEAAIEQTDHPEVENLAWAIVASQNGEIRLMKDMLIERGAKAPKGPHAGAHSH</sequence>
<name>A0A6J4Q2U8_9ACTN</name>
<proteinExistence type="predicted"/>
<keyword evidence="1" id="KW-1133">Transmembrane helix</keyword>
<dbReference type="PANTHER" id="PTHR36933:SF1">
    <property type="entry name" value="SLL0788 PROTEIN"/>
    <property type="match status" value="1"/>
</dbReference>
<keyword evidence="1" id="KW-0472">Membrane</keyword>
<dbReference type="InterPro" id="IPR012347">
    <property type="entry name" value="Ferritin-like"/>
</dbReference>
<evidence type="ECO:0000313" key="3">
    <source>
        <dbReference type="EMBL" id="CAA9431528.1"/>
    </source>
</evidence>
<dbReference type="Gene3D" id="1.20.1260.10">
    <property type="match status" value="1"/>
</dbReference>
<dbReference type="Pfam" id="PF03713">
    <property type="entry name" value="DUF305"/>
    <property type="match status" value="1"/>
</dbReference>
<gene>
    <name evidence="3" type="ORF">AVDCRST_MAG55-2696</name>
</gene>
<organism evidence="3">
    <name type="scientific">uncultured Rubrobacteraceae bacterium</name>
    <dbReference type="NCBI Taxonomy" id="349277"/>
    <lineage>
        <taxon>Bacteria</taxon>
        <taxon>Bacillati</taxon>
        <taxon>Actinomycetota</taxon>
        <taxon>Rubrobacteria</taxon>
        <taxon>Rubrobacterales</taxon>
        <taxon>Rubrobacteraceae</taxon>
        <taxon>environmental samples</taxon>
    </lineage>
</organism>